<name>A0A8S5NZ65_9CAUD</name>
<accession>A0A8S5NZ65</accession>
<proteinExistence type="predicted"/>
<dbReference type="EMBL" id="BK015297">
    <property type="protein sequence ID" value="DAE00010.1"/>
    <property type="molecule type" value="Genomic_DNA"/>
</dbReference>
<evidence type="ECO:0000313" key="1">
    <source>
        <dbReference type="EMBL" id="DAE00010.1"/>
    </source>
</evidence>
<sequence>MCGKEWQKLNDNEIIKALECCSRNNCSGCPLSHKSIKDCLKTAIKATLDIINRQKAIFDCLEGNDFIQIEANFAKVMRAVKNEAYKKFADKAAAALANAYTNEYAHWIDDTLDVLLKELVGEDE</sequence>
<protein>
    <submittedName>
        <fullName evidence="1">NifU-like protein</fullName>
    </submittedName>
</protein>
<reference evidence="1" key="1">
    <citation type="journal article" date="2021" name="Proc. Natl. Acad. Sci. U.S.A.">
        <title>A Catalog of Tens of Thousands of Viruses from Human Metagenomes Reveals Hidden Associations with Chronic Diseases.</title>
        <authorList>
            <person name="Tisza M.J."/>
            <person name="Buck C.B."/>
        </authorList>
    </citation>
    <scope>NUCLEOTIDE SEQUENCE</scope>
    <source>
        <strain evidence="1">CtiMP24</strain>
    </source>
</reference>
<organism evidence="1">
    <name type="scientific">Siphoviridae sp. ctiMP24</name>
    <dbReference type="NCBI Taxonomy" id="2825621"/>
    <lineage>
        <taxon>Viruses</taxon>
        <taxon>Duplodnaviria</taxon>
        <taxon>Heunggongvirae</taxon>
        <taxon>Uroviricota</taxon>
        <taxon>Caudoviricetes</taxon>
    </lineage>
</organism>